<protein>
    <recommendedName>
        <fullName evidence="1">ATP-dependent DNA helicase</fullName>
        <ecNumber evidence="1">5.6.2.3</ecNumber>
    </recommendedName>
</protein>
<comment type="caution">
    <text evidence="4">The sequence shown here is derived from an EMBL/GenBank/DDBJ whole genome shotgun (WGS) entry which is preliminary data.</text>
</comment>
<dbReference type="GO" id="GO:0043139">
    <property type="term" value="F:5'-3' DNA helicase activity"/>
    <property type="evidence" value="ECO:0007669"/>
    <property type="project" value="UniProtKB-EC"/>
</dbReference>
<dbReference type="AlphaFoldDB" id="A0AAD5SQ28"/>
<feature type="compositionally biased region" description="Low complexity" evidence="2">
    <location>
        <begin position="227"/>
        <end position="237"/>
    </location>
</feature>
<organism evidence="4 5">
    <name type="scientific">Physocladia obscura</name>
    <dbReference type="NCBI Taxonomy" id="109957"/>
    <lineage>
        <taxon>Eukaryota</taxon>
        <taxon>Fungi</taxon>
        <taxon>Fungi incertae sedis</taxon>
        <taxon>Chytridiomycota</taxon>
        <taxon>Chytridiomycota incertae sedis</taxon>
        <taxon>Chytridiomycetes</taxon>
        <taxon>Chytridiales</taxon>
        <taxon>Chytriomycetaceae</taxon>
        <taxon>Physocladia</taxon>
    </lineage>
</organism>
<feature type="non-terminal residue" evidence="4">
    <location>
        <position position="1"/>
    </location>
</feature>
<evidence type="ECO:0000259" key="3">
    <source>
        <dbReference type="PROSITE" id="PS50835"/>
    </source>
</evidence>
<keyword evidence="1" id="KW-0234">DNA repair</keyword>
<keyword evidence="1" id="KW-0378">Hydrolase</keyword>
<dbReference type="InterPro" id="IPR010285">
    <property type="entry name" value="DNA_helicase_pif1-like_DEAD"/>
</dbReference>
<dbReference type="SUPFAM" id="SSF52540">
    <property type="entry name" value="P-loop containing nucleoside triphosphate hydrolases"/>
    <property type="match status" value="2"/>
</dbReference>
<name>A0AAD5SQ28_9FUNG</name>
<dbReference type="InterPro" id="IPR007110">
    <property type="entry name" value="Ig-like_dom"/>
</dbReference>
<dbReference type="EMBL" id="JADGJH010003143">
    <property type="protein sequence ID" value="KAJ3093232.1"/>
    <property type="molecule type" value="Genomic_DNA"/>
</dbReference>
<dbReference type="Proteomes" id="UP001211907">
    <property type="component" value="Unassembled WGS sequence"/>
</dbReference>
<dbReference type="EC" id="5.6.2.3" evidence="1"/>
<comment type="catalytic activity">
    <reaction evidence="1">
        <text>ATP + H2O = ADP + phosphate + H(+)</text>
        <dbReference type="Rhea" id="RHEA:13065"/>
        <dbReference type="ChEBI" id="CHEBI:15377"/>
        <dbReference type="ChEBI" id="CHEBI:15378"/>
        <dbReference type="ChEBI" id="CHEBI:30616"/>
        <dbReference type="ChEBI" id="CHEBI:43474"/>
        <dbReference type="ChEBI" id="CHEBI:456216"/>
        <dbReference type="EC" id="5.6.2.3"/>
    </reaction>
</comment>
<comment type="similarity">
    <text evidence="1">Belongs to the helicase family.</text>
</comment>
<dbReference type="Pfam" id="PF05970">
    <property type="entry name" value="PIF1"/>
    <property type="match status" value="1"/>
</dbReference>
<accession>A0AAD5SQ28</accession>
<evidence type="ECO:0000313" key="4">
    <source>
        <dbReference type="EMBL" id="KAJ3093232.1"/>
    </source>
</evidence>
<proteinExistence type="inferred from homology"/>
<dbReference type="GO" id="GO:0000723">
    <property type="term" value="P:telomere maintenance"/>
    <property type="evidence" value="ECO:0007669"/>
    <property type="project" value="InterPro"/>
</dbReference>
<keyword evidence="1" id="KW-0227">DNA damage</keyword>
<evidence type="ECO:0000256" key="2">
    <source>
        <dbReference type="SAM" id="MobiDB-lite"/>
    </source>
</evidence>
<reference evidence="4" key="1">
    <citation type="submission" date="2020-05" db="EMBL/GenBank/DDBJ databases">
        <title>Phylogenomic resolution of chytrid fungi.</title>
        <authorList>
            <person name="Stajich J.E."/>
            <person name="Amses K."/>
            <person name="Simmons R."/>
            <person name="Seto K."/>
            <person name="Myers J."/>
            <person name="Bonds A."/>
            <person name="Quandt C.A."/>
            <person name="Barry K."/>
            <person name="Liu P."/>
            <person name="Grigoriev I."/>
            <person name="Longcore J.E."/>
            <person name="James T.Y."/>
        </authorList>
    </citation>
    <scope>NUCLEOTIDE SEQUENCE</scope>
    <source>
        <strain evidence="4">JEL0513</strain>
    </source>
</reference>
<dbReference type="PROSITE" id="PS50835">
    <property type="entry name" value="IG_LIKE"/>
    <property type="match status" value="1"/>
</dbReference>
<keyword evidence="1" id="KW-0233">DNA recombination</keyword>
<dbReference type="GO" id="GO:0005524">
    <property type="term" value="F:ATP binding"/>
    <property type="evidence" value="ECO:0007669"/>
    <property type="project" value="UniProtKB-KW"/>
</dbReference>
<feature type="region of interest" description="Disordered" evidence="2">
    <location>
        <begin position="201"/>
        <end position="241"/>
    </location>
</feature>
<dbReference type="GO" id="GO:0016787">
    <property type="term" value="F:hydrolase activity"/>
    <property type="evidence" value="ECO:0007669"/>
    <property type="project" value="UniProtKB-KW"/>
</dbReference>
<gene>
    <name evidence="4" type="ORF">HK100_006747</name>
</gene>
<evidence type="ECO:0000313" key="5">
    <source>
        <dbReference type="Proteomes" id="UP001211907"/>
    </source>
</evidence>
<keyword evidence="1" id="KW-0067">ATP-binding</keyword>
<keyword evidence="1" id="KW-0347">Helicase</keyword>
<feature type="domain" description="Ig-like" evidence="3">
    <location>
        <begin position="906"/>
        <end position="984"/>
    </location>
</feature>
<keyword evidence="1" id="KW-0547">Nucleotide-binding</keyword>
<dbReference type="Gene3D" id="3.40.50.300">
    <property type="entry name" value="P-loop containing nucleotide triphosphate hydrolases"/>
    <property type="match status" value="1"/>
</dbReference>
<feature type="compositionally biased region" description="Basic and acidic residues" evidence="2">
    <location>
        <begin position="215"/>
        <end position="224"/>
    </location>
</feature>
<sequence length="1151" mass="129911">MALNRIKDPNNPFTSYDTFPWIFEQHKPQIDSTVVPNSILLSLGSGANGNSQIVCSLESAVGSIYYISDYITKDGGVLARILPCLDEAMKHTAKYPSTAEDTGTDFRKTLHMLQRFTNNVTTMEEHTTVEICASNIGFPVEIRTHIPLYVDVHARSRYLDYKNNVASEGLETESDCYSSDSSTTDTDSDFSITNSDFNSSIANNSEKSVHSGSETSHEIFETRKSKNSSTANNSTKKFSQGHRKDDYEKFFENAAMESAPIFSLGGHNTAIAMGILYEYRGGQLAHFGYIPWCCIVQIRPTADTSQTTKKFAARIEWGPNCPLAGKYDQILRTVLKVPSYIGKVPSLPLDFDYFGNESHRKQADKVGKFILHGFSPETHVDASWETALIYLHKLQNGSYLDIQLFEIIERTVQNLKPNKQRHKLYTEYRMRNATVWNKDQKNLYKQMKISETIKNDSKLDQQLTNLINDAYMGEFMVPSAIKKTSAFVTTLILDLYSQVLNAPAKIHQEIPATIIEEKSLEELELLAKKIIDLDDIQDNTESETSCDDDASCHDIEVQMADSNPEIIKSTPQEKEFQFNIPYPEGANNDQKLAFTAIMIALQNHSPLFLANVTLLGGLGTGKTWLMRQIVNTLKTYKNIKTQCMAPLGAAATQMQDGHTMHCLMKLWFTSSEAASLPKLSLKNLTELRERITADDVISFDEISSAEPTTLGQVSARCKELFNDPSNPACYLMGVPRWTLPYGGLPVICTGDHNQIISVSNQTVFSIYPPQNLFAIEAVSHFNSSLIIQLHQFVRTETDLAHCQLLEKFRDINVQYPITPAFIESARTITKEMVANDPTLLFSVVICTTRMQVSEFNHAAANIFSSYHNRPIIKWMSRTENILTPTQEDWLKTVSLHTAELFCFGAPRIVNTNDYHHLGIQKGSQGLDFSLTCNIETDPELDIPNTASTTWLNSHPLSVNVYFPQLLALQSHHFLQLPSEDFQSYYIRLKEIAKNHNIETLESDPLKLAKTLMKISQQNLSCSLCDDKIVLPFLQQKNKDEVDTLSLGTNAKLSLHRMKAVSGFATTQHKCLGLTIKQCIIALEYTGTKQWKDDGIYVAYSRTRDSSSMFKFPPMSKTSFDYLYSIKRNERIVKWSVQYLTNKKGQKFKLPD</sequence>
<dbReference type="GO" id="GO:0006310">
    <property type="term" value="P:DNA recombination"/>
    <property type="evidence" value="ECO:0007669"/>
    <property type="project" value="UniProtKB-KW"/>
</dbReference>
<evidence type="ECO:0000256" key="1">
    <source>
        <dbReference type="RuleBase" id="RU363044"/>
    </source>
</evidence>
<keyword evidence="5" id="KW-1185">Reference proteome</keyword>
<dbReference type="GO" id="GO:0006281">
    <property type="term" value="P:DNA repair"/>
    <property type="evidence" value="ECO:0007669"/>
    <property type="project" value="UniProtKB-KW"/>
</dbReference>
<feature type="compositionally biased region" description="Polar residues" evidence="2">
    <location>
        <begin position="202"/>
        <end position="214"/>
    </location>
</feature>
<dbReference type="InterPro" id="IPR027417">
    <property type="entry name" value="P-loop_NTPase"/>
</dbReference>
<comment type="cofactor">
    <cofactor evidence="1">
        <name>Mg(2+)</name>
        <dbReference type="ChEBI" id="CHEBI:18420"/>
    </cofactor>
</comment>